<organism evidence="1 2">
    <name type="scientific">Microtetraspora malaysiensis</name>
    <dbReference type="NCBI Taxonomy" id="161358"/>
    <lineage>
        <taxon>Bacteria</taxon>
        <taxon>Bacillati</taxon>
        <taxon>Actinomycetota</taxon>
        <taxon>Actinomycetes</taxon>
        <taxon>Streptosporangiales</taxon>
        <taxon>Streptosporangiaceae</taxon>
        <taxon>Microtetraspora</taxon>
    </lineage>
</organism>
<dbReference type="Proteomes" id="UP001602013">
    <property type="component" value="Unassembled WGS sequence"/>
</dbReference>
<sequence>MPQLNCPTCSGTMPAHLKVCRACAAGTLRDLADVPSLTVELDCAIARQTVFGDRAGGRSAETALPWDQRAREARHVLGSALFEWTRYLAGGVHPMAGPICRARCEHQTCVYISLGRPPRRDAALGAMAVWLLRHQRQLLGRAAADEAVDEIREAVRLARRTIDRPPSLWYAGPCGVDGCDADLYARHGVRTIRCRQCYATHDTAAREAWLLAQAADHLGTASGISRALHAFHPDLTPSVIRSYAHRGRLIRKGRDQLGQPTYRIGDVLDLLAGHTRLLGPACTSCRHSTCREIRTSRVEIDMRERKPVIS</sequence>
<accession>A0ABW6T341</accession>
<dbReference type="EMBL" id="JBIASD010000052">
    <property type="protein sequence ID" value="MFF3671705.1"/>
    <property type="molecule type" value="Genomic_DNA"/>
</dbReference>
<reference evidence="1 2" key="1">
    <citation type="submission" date="2024-10" db="EMBL/GenBank/DDBJ databases">
        <title>The Natural Products Discovery Center: Release of the First 8490 Sequenced Strains for Exploring Actinobacteria Biosynthetic Diversity.</title>
        <authorList>
            <person name="Kalkreuter E."/>
            <person name="Kautsar S.A."/>
            <person name="Yang D."/>
            <person name="Bader C.D."/>
            <person name="Teijaro C.N."/>
            <person name="Fluegel L."/>
            <person name="Davis C.M."/>
            <person name="Simpson J.R."/>
            <person name="Lauterbach L."/>
            <person name="Steele A.D."/>
            <person name="Gui C."/>
            <person name="Meng S."/>
            <person name="Li G."/>
            <person name="Viehrig K."/>
            <person name="Ye F."/>
            <person name="Su P."/>
            <person name="Kiefer A.F."/>
            <person name="Nichols A."/>
            <person name="Cepeda A.J."/>
            <person name="Yan W."/>
            <person name="Fan B."/>
            <person name="Jiang Y."/>
            <person name="Adhikari A."/>
            <person name="Zheng C.-J."/>
            <person name="Schuster L."/>
            <person name="Cowan T.M."/>
            <person name="Smanski M.J."/>
            <person name="Chevrette M.G."/>
            <person name="De Carvalho L.P.S."/>
            <person name="Shen B."/>
        </authorList>
    </citation>
    <scope>NUCLEOTIDE SEQUENCE [LARGE SCALE GENOMIC DNA]</scope>
    <source>
        <strain evidence="1 2">NPDC002173</strain>
    </source>
</reference>
<comment type="caution">
    <text evidence="1">The sequence shown here is derived from an EMBL/GenBank/DDBJ whole genome shotgun (WGS) entry which is preliminary data.</text>
</comment>
<gene>
    <name evidence="1" type="ORF">ACFYXI_39590</name>
</gene>
<proteinExistence type="predicted"/>
<dbReference type="RefSeq" id="WP_387417872.1">
    <property type="nucleotide sequence ID" value="NZ_JBIASD010000052.1"/>
</dbReference>
<name>A0ABW6T341_9ACTN</name>
<protein>
    <submittedName>
        <fullName evidence="1">Uncharacterized protein</fullName>
    </submittedName>
</protein>
<keyword evidence="2" id="KW-1185">Reference proteome</keyword>
<evidence type="ECO:0000313" key="1">
    <source>
        <dbReference type="EMBL" id="MFF3671705.1"/>
    </source>
</evidence>
<evidence type="ECO:0000313" key="2">
    <source>
        <dbReference type="Proteomes" id="UP001602013"/>
    </source>
</evidence>